<evidence type="ECO:0000313" key="1">
    <source>
        <dbReference type="EMBL" id="SVB39886.1"/>
    </source>
</evidence>
<reference evidence="1" key="1">
    <citation type="submission" date="2018-05" db="EMBL/GenBank/DDBJ databases">
        <authorList>
            <person name="Lanie J.A."/>
            <person name="Ng W.-L."/>
            <person name="Kazmierczak K.M."/>
            <person name="Andrzejewski T.M."/>
            <person name="Davidsen T.M."/>
            <person name="Wayne K.J."/>
            <person name="Tettelin H."/>
            <person name="Glass J.I."/>
            <person name="Rusch D."/>
            <person name="Podicherti R."/>
            <person name="Tsui H.-C.T."/>
            <person name="Winkler M.E."/>
        </authorList>
    </citation>
    <scope>NUCLEOTIDE SEQUENCE</scope>
</reference>
<organism evidence="1">
    <name type="scientific">marine metagenome</name>
    <dbReference type="NCBI Taxonomy" id="408172"/>
    <lineage>
        <taxon>unclassified sequences</taxon>
        <taxon>metagenomes</taxon>
        <taxon>ecological metagenomes</taxon>
    </lineage>
</organism>
<dbReference type="AlphaFoldDB" id="A0A382DN52"/>
<gene>
    <name evidence="1" type="ORF">METZ01_LOCUS192740</name>
</gene>
<name>A0A382DN52_9ZZZZ</name>
<sequence>MSEITRWFLEYNWVFSLDLYKPLLACLVRGGKSHILRRVKAPRRVFTPTSNCVVGLSSPCLVALTASALSYSQLLRRDSERSLLDSPYSPAKLEHFASELLLPS</sequence>
<proteinExistence type="predicted"/>
<protein>
    <submittedName>
        <fullName evidence="1">Uncharacterized protein</fullName>
    </submittedName>
</protein>
<dbReference type="EMBL" id="UINC01040261">
    <property type="protein sequence ID" value="SVB39886.1"/>
    <property type="molecule type" value="Genomic_DNA"/>
</dbReference>
<accession>A0A382DN52</accession>